<proteinExistence type="predicted"/>
<protein>
    <submittedName>
        <fullName evidence="1">Uncharacterized protein</fullName>
    </submittedName>
</protein>
<dbReference type="AlphaFoldDB" id="A0A9X0A660"/>
<reference evidence="1" key="1">
    <citation type="submission" date="2023-01" db="EMBL/GenBank/DDBJ databases">
        <title>Genome assembly of the deep-sea coral Lophelia pertusa.</title>
        <authorList>
            <person name="Herrera S."/>
            <person name="Cordes E."/>
        </authorList>
    </citation>
    <scope>NUCLEOTIDE SEQUENCE</scope>
    <source>
        <strain evidence="1">USNM1676648</strain>
        <tissue evidence="1">Polyp</tissue>
    </source>
</reference>
<name>A0A9X0A660_9CNID</name>
<evidence type="ECO:0000313" key="2">
    <source>
        <dbReference type="Proteomes" id="UP001163046"/>
    </source>
</evidence>
<comment type="caution">
    <text evidence="1">The sequence shown here is derived from an EMBL/GenBank/DDBJ whole genome shotgun (WGS) entry which is preliminary data.</text>
</comment>
<dbReference type="OrthoDB" id="5972060at2759"/>
<accession>A0A9X0A660</accession>
<dbReference type="EMBL" id="MU825397">
    <property type="protein sequence ID" value="KAJ7394087.1"/>
    <property type="molecule type" value="Genomic_DNA"/>
</dbReference>
<dbReference type="Proteomes" id="UP001163046">
    <property type="component" value="Unassembled WGS sequence"/>
</dbReference>
<gene>
    <name evidence="1" type="ORF">OS493_003763</name>
</gene>
<evidence type="ECO:0000313" key="1">
    <source>
        <dbReference type="EMBL" id="KAJ7394087.1"/>
    </source>
</evidence>
<sequence length="178" mass="19716">MLLQTFTYDAEYWNNTVAYNKDGGTSLNDEETKLSSFWSTPFSRLCLGMKDELGETNWITLSYVGSSLRDVIGNGTSKATHLNPTEWTKLLRLAVNNSRIQVRCTFQGFNIRDGSIFDNGAKARIGIIGTPNTCDETAQSRIGFGTAGSYYGQTEGNSCGNEKKKELSIKAFGYIFVQ</sequence>
<keyword evidence="2" id="KW-1185">Reference proteome</keyword>
<organism evidence="1 2">
    <name type="scientific">Desmophyllum pertusum</name>
    <dbReference type="NCBI Taxonomy" id="174260"/>
    <lineage>
        <taxon>Eukaryota</taxon>
        <taxon>Metazoa</taxon>
        <taxon>Cnidaria</taxon>
        <taxon>Anthozoa</taxon>
        <taxon>Hexacorallia</taxon>
        <taxon>Scleractinia</taxon>
        <taxon>Caryophylliina</taxon>
        <taxon>Caryophylliidae</taxon>
        <taxon>Desmophyllum</taxon>
    </lineage>
</organism>